<feature type="transmembrane region" description="Helical" evidence="9">
    <location>
        <begin position="20"/>
        <end position="39"/>
    </location>
</feature>
<feature type="transmembrane region" description="Helical" evidence="9">
    <location>
        <begin position="178"/>
        <end position="204"/>
    </location>
</feature>
<dbReference type="AlphaFoldDB" id="A0A1H6WPI7"/>
<evidence type="ECO:0000256" key="2">
    <source>
        <dbReference type="ARBA" id="ARBA00022448"/>
    </source>
</evidence>
<feature type="transmembrane region" description="Helical" evidence="9">
    <location>
        <begin position="69"/>
        <end position="86"/>
    </location>
</feature>
<evidence type="ECO:0000256" key="9">
    <source>
        <dbReference type="SAM" id="Phobius"/>
    </source>
</evidence>
<keyword evidence="5 8" id="KW-0653">Protein transport</keyword>
<keyword evidence="2 8" id="KW-0813">Transport</keyword>
<dbReference type="GO" id="GO:0017038">
    <property type="term" value="P:protein import"/>
    <property type="evidence" value="ECO:0007669"/>
    <property type="project" value="TreeGrafter"/>
</dbReference>
<dbReference type="EMBL" id="FNYA01000007">
    <property type="protein sequence ID" value="SEJ17104.1"/>
    <property type="molecule type" value="Genomic_DNA"/>
</dbReference>
<gene>
    <name evidence="11" type="ORF">SAMN05660918_2529</name>
</gene>
<keyword evidence="12" id="KW-1185">Reference proteome</keyword>
<name>A0A1H6WPI7_9FLAO</name>
<accession>A0A1H6WPI7</accession>
<keyword evidence="7 9" id="KW-0472">Membrane</keyword>
<comment type="similarity">
    <text evidence="8">Belongs to the exbB/tolQ family.</text>
</comment>
<evidence type="ECO:0000256" key="4">
    <source>
        <dbReference type="ARBA" id="ARBA00022692"/>
    </source>
</evidence>
<keyword evidence="3" id="KW-1003">Cell membrane</keyword>
<dbReference type="RefSeq" id="WP_091314211.1">
    <property type="nucleotide sequence ID" value="NZ_CBCSJU010000003.1"/>
</dbReference>
<feature type="domain" description="MotA/TolQ/ExbB proton channel" evidence="10">
    <location>
        <begin position="135"/>
        <end position="254"/>
    </location>
</feature>
<evidence type="ECO:0000256" key="8">
    <source>
        <dbReference type="RuleBase" id="RU004057"/>
    </source>
</evidence>
<reference evidence="12" key="1">
    <citation type="submission" date="2016-10" db="EMBL/GenBank/DDBJ databases">
        <authorList>
            <person name="Varghese N."/>
            <person name="Submissions S."/>
        </authorList>
    </citation>
    <scope>NUCLEOTIDE SEQUENCE [LARGE SCALE GENOMIC DNA]</scope>
    <source>
        <strain evidence="12">DSM 17934</strain>
    </source>
</reference>
<dbReference type="PANTHER" id="PTHR30625:SF15">
    <property type="entry name" value="BIOPOLYMER TRANSPORT PROTEIN EXBB"/>
    <property type="match status" value="1"/>
</dbReference>
<comment type="subcellular location">
    <subcellularLocation>
        <location evidence="1">Cell membrane</location>
        <topology evidence="1">Multi-pass membrane protein</topology>
    </subcellularLocation>
    <subcellularLocation>
        <location evidence="8">Membrane</location>
        <topology evidence="8">Multi-pass membrane protein</topology>
    </subcellularLocation>
</comment>
<dbReference type="InterPro" id="IPR002898">
    <property type="entry name" value="MotA_ExbB_proton_chnl"/>
</dbReference>
<feature type="transmembrane region" description="Helical" evidence="9">
    <location>
        <begin position="224"/>
        <end position="245"/>
    </location>
</feature>
<dbReference type="InterPro" id="IPR050790">
    <property type="entry name" value="ExbB/TolQ_transport"/>
</dbReference>
<keyword evidence="6 9" id="KW-1133">Transmembrane helix</keyword>
<evidence type="ECO:0000256" key="1">
    <source>
        <dbReference type="ARBA" id="ARBA00004651"/>
    </source>
</evidence>
<dbReference type="PANTHER" id="PTHR30625">
    <property type="entry name" value="PROTEIN TOLQ"/>
    <property type="match status" value="1"/>
</dbReference>
<dbReference type="OrthoDB" id="4045at2"/>
<dbReference type="GO" id="GO:0005886">
    <property type="term" value="C:plasma membrane"/>
    <property type="evidence" value="ECO:0007669"/>
    <property type="project" value="UniProtKB-SubCell"/>
</dbReference>
<evidence type="ECO:0000313" key="12">
    <source>
        <dbReference type="Proteomes" id="UP000199702"/>
    </source>
</evidence>
<dbReference type="Pfam" id="PF01618">
    <property type="entry name" value="MotA_ExbB"/>
    <property type="match status" value="1"/>
</dbReference>
<protein>
    <submittedName>
        <fullName evidence="11">Biopolymer transport protein ExbB</fullName>
    </submittedName>
</protein>
<evidence type="ECO:0000313" key="11">
    <source>
        <dbReference type="EMBL" id="SEJ17104.1"/>
    </source>
</evidence>
<dbReference type="STRING" id="402734.SAMN05660918_2529"/>
<proteinExistence type="inferred from homology"/>
<keyword evidence="4 9" id="KW-0812">Transmembrane</keyword>
<evidence type="ECO:0000256" key="6">
    <source>
        <dbReference type="ARBA" id="ARBA00022989"/>
    </source>
</evidence>
<evidence type="ECO:0000256" key="3">
    <source>
        <dbReference type="ARBA" id="ARBA00022475"/>
    </source>
</evidence>
<evidence type="ECO:0000256" key="5">
    <source>
        <dbReference type="ARBA" id="ARBA00022927"/>
    </source>
</evidence>
<evidence type="ECO:0000259" key="10">
    <source>
        <dbReference type="Pfam" id="PF01618"/>
    </source>
</evidence>
<evidence type="ECO:0000256" key="7">
    <source>
        <dbReference type="ARBA" id="ARBA00023136"/>
    </source>
</evidence>
<organism evidence="11 12">
    <name type="scientific">Flavobacterium terrigena</name>
    <dbReference type="NCBI Taxonomy" id="402734"/>
    <lineage>
        <taxon>Bacteria</taxon>
        <taxon>Pseudomonadati</taxon>
        <taxon>Bacteroidota</taxon>
        <taxon>Flavobacteriia</taxon>
        <taxon>Flavobacteriales</taxon>
        <taxon>Flavobacteriaceae</taxon>
        <taxon>Flavobacterium</taxon>
    </lineage>
</organism>
<dbReference type="Proteomes" id="UP000199702">
    <property type="component" value="Unassembled WGS sequence"/>
</dbReference>
<sequence length="274" mass="28849">MEQDLNVSVENKGSKGSSVFAALTIVICIVIGALLWNFVMGAPANFVKNDPAGQPLPGNYLGMVYKGGYIVPVLMGLLLMTIVFSVERFIVLKKAAGNGNLDNFVKDVLSQIKSGDVQGAITACDTQEGSVANVIKAGLLKSEQVKKDGLDVDTATENINKEVEQATSLEMPMLEKHLTIISTLVSIGTLLGLLGTVSGMIKAFAGLAEGTPDQAELANGISEALINTATGISTSTLAVISYNYFTSKIDTLTYFIDEAGFAISQAYKRAKGGN</sequence>